<dbReference type="AlphaFoldDB" id="A0A495XCB7"/>
<name>A0A495XCB7_9PSEU</name>
<organism evidence="1 2">
    <name type="scientific">Saccharothrix variisporea</name>
    <dbReference type="NCBI Taxonomy" id="543527"/>
    <lineage>
        <taxon>Bacteria</taxon>
        <taxon>Bacillati</taxon>
        <taxon>Actinomycetota</taxon>
        <taxon>Actinomycetes</taxon>
        <taxon>Pseudonocardiales</taxon>
        <taxon>Pseudonocardiaceae</taxon>
        <taxon>Saccharothrix</taxon>
    </lineage>
</organism>
<evidence type="ECO:0000313" key="1">
    <source>
        <dbReference type="EMBL" id="RKT70765.1"/>
    </source>
</evidence>
<accession>A0A495XCB7</accession>
<dbReference type="Proteomes" id="UP000272729">
    <property type="component" value="Unassembled WGS sequence"/>
</dbReference>
<proteinExistence type="predicted"/>
<evidence type="ECO:0000313" key="2">
    <source>
        <dbReference type="Proteomes" id="UP000272729"/>
    </source>
</evidence>
<reference evidence="1 2" key="1">
    <citation type="submission" date="2018-10" db="EMBL/GenBank/DDBJ databases">
        <title>Sequencing the genomes of 1000 actinobacteria strains.</title>
        <authorList>
            <person name="Klenk H.-P."/>
        </authorList>
    </citation>
    <scope>NUCLEOTIDE SEQUENCE [LARGE SCALE GENOMIC DNA]</scope>
    <source>
        <strain evidence="1 2">DSM 43911</strain>
    </source>
</reference>
<dbReference type="InterPro" id="IPR019238">
    <property type="entry name" value="AbiEi_2"/>
</dbReference>
<dbReference type="EMBL" id="RBXR01000001">
    <property type="protein sequence ID" value="RKT70765.1"/>
    <property type="molecule type" value="Genomic_DNA"/>
</dbReference>
<protein>
    <submittedName>
        <fullName evidence="1">Transcriptional regulator with AbiEi antitoxin domain of type IV toxin-antitoxin system</fullName>
    </submittedName>
</protein>
<sequence>MIASAVEALRSILPQAWQLTVHYAPVREVEGRLLRPDAEITIEDPNGTVANLVVESKAFTAPRDVARAAAFVARVQGGQAKNAMLVTSFVSPATRAELARHGMGWFDPTGNLRLALERPAVFIDRTGADRSEVRDPEDRTLKSLRGHAAARIVLALCETGTPVGVREAAARAGVSVASGSRVLDLLDREAVIRRRSDGTVIAVRRRALVTRWTADYQVMKANEVITSVDPRGIEHALKALPAVEPDAVLTGSAAARAYLPADVTPVSPLVSLSLYTADPIGLMDRLRLKRVERGSNVLVMRPYDDVVRERARTVGGLRCAPPAQVVADLLTGPGRSTEEAEQLMEVFATVEEGWAS</sequence>
<gene>
    <name evidence="1" type="ORF">DFJ66_4036</name>
</gene>
<keyword evidence="2" id="KW-1185">Reference proteome</keyword>
<comment type="caution">
    <text evidence="1">The sequence shown here is derived from an EMBL/GenBank/DDBJ whole genome shotgun (WGS) entry which is preliminary data.</text>
</comment>
<dbReference type="Pfam" id="PF09952">
    <property type="entry name" value="AbiEi_2"/>
    <property type="match status" value="1"/>
</dbReference>